<gene>
    <name evidence="1" type="ORF">GCM10022289_38170</name>
</gene>
<comment type="caution">
    <text evidence="1">The sequence shown here is derived from an EMBL/GenBank/DDBJ whole genome shotgun (WGS) entry which is preliminary data.</text>
</comment>
<sequence length="167" mass="18809">MRKFLIAFVAIFIVNFGCKKITDSGGLCACSPINYPYLSLVIKNAADQDLLDTKNTGAFTKDKIQLYYKEANGNTKQINFFIRPPFSYGSDQFKFSQVYSEEIVAVSNNKDNTLFLKLGDNVPYELKLQMNSTKSKVEKLTIDDKEAPAENGKVSTYLDGNIFNLVR</sequence>
<protein>
    <recommendedName>
        <fullName evidence="3">Lipoprotein</fullName>
    </recommendedName>
</protein>
<dbReference type="EMBL" id="BAABBY010000010">
    <property type="protein sequence ID" value="GAA4210591.1"/>
    <property type="molecule type" value="Genomic_DNA"/>
</dbReference>
<dbReference type="Proteomes" id="UP001501772">
    <property type="component" value="Unassembled WGS sequence"/>
</dbReference>
<evidence type="ECO:0000313" key="2">
    <source>
        <dbReference type="Proteomes" id="UP001501772"/>
    </source>
</evidence>
<evidence type="ECO:0000313" key="1">
    <source>
        <dbReference type="EMBL" id="GAA4210591.1"/>
    </source>
</evidence>
<organism evidence="1 2">
    <name type="scientific">Pedobacter jeongneungensis</name>
    <dbReference type="NCBI Taxonomy" id="947309"/>
    <lineage>
        <taxon>Bacteria</taxon>
        <taxon>Pseudomonadati</taxon>
        <taxon>Bacteroidota</taxon>
        <taxon>Sphingobacteriia</taxon>
        <taxon>Sphingobacteriales</taxon>
        <taxon>Sphingobacteriaceae</taxon>
        <taxon>Pedobacter</taxon>
    </lineage>
</organism>
<reference evidence="2" key="1">
    <citation type="journal article" date="2019" name="Int. J. Syst. Evol. Microbiol.">
        <title>The Global Catalogue of Microorganisms (GCM) 10K type strain sequencing project: providing services to taxonomists for standard genome sequencing and annotation.</title>
        <authorList>
            <consortium name="The Broad Institute Genomics Platform"/>
            <consortium name="The Broad Institute Genome Sequencing Center for Infectious Disease"/>
            <person name="Wu L."/>
            <person name="Ma J."/>
        </authorList>
    </citation>
    <scope>NUCLEOTIDE SEQUENCE [LARGE SCALE GENOMIC DNA]</scope>
    <source>
        <strain evidence="2">JCM 17626</strain>
    </source>
</reference>
<proteinExistence type="predicted"/>
<name>A0ABP8BNU0_9SPHI</name>
<dbReference type="RefSeq" id="WP_344853014.1">
    <property type="nucleotide sequence ID" value="NZ_BAABBY010000010.1"/>
</dbReference>
<keyword evidence="2" id="KW-1185">Reference proteome</keyword>
<evidence type="ECO:0008006" key="3">
    <source>
        <dbReference type="Google" id="ProtNLM"/>
    </source>
</evidence>
<accession>A0ABP8BNU0</accession>